<dbReference type="RefSeq" id="WP_408788378.1">
    <property type="nucleotide sequence ID" value="NZ_JBGXBU010000001.1"/>
</dbReference>
<evidence type="ECO:0008006" key="4">
    <source>
        <dbReference type="Google" id="ProtNLM"/>
    </source>
</evidence>
<evidence type="ECO:0000313" key="2">
    <source>
        <dbReference type="EMBL" id="MFM4892172.1"/>
    </source>
</evidence>
<accession>A0ABW9GM12</accession>
<evidence type="ECO:0000313" key="3">
    <source>
        <dbReference type="Proteomes" id="UP001630969"/>
    </source>
</evidence>
<reference evidence="2 3" key="1">
    <citation type="submission" date="2024-09" db="EMBL/GenBank/DDBJ databases">
        <title>Aeromonas strains Genome sequencing and assembly.</title>
        <authorList>
            <person name="Hu X."/>
            <person name="Tang B."/>
        </authorList>
    </citation>
    <scope>NUCLEOTIDE SEQUENCE [LARGE SCALE GENOMIC DNA]</scope>
    <source>
        <strain evidence="2 3">NB23SCDHY001</strain>
    </source>
</reference>
<feature type="signal peptide" evidence="1">
    <location>
        <begin position="1"/>
        <end position="19"/>
    </location>
</feature>
<keyword evidence="3" id="KW-1185">Reference proteome</keyword>
<proteinExistence type="predicted"/>
<gene>
    <name evidence="2" type="ORF">ACEUDJ_04665</name>
</gene>
<evidence type="ECO:0000256" key="1">
    <source>
        <dbReference type="SAM" id="SignalP"/>
    </source>
</evidence>
<organism evidence="2 3">
    <name type="scientific">Aeromonas bivalvium</name>
    <dbReference type="NCBI Taxonomy" id="440079"/>
    <lineage>
        <taxon>Bacteria</taxon>
        <taxon>Pseudomonadati</taxon>
        <taxon>Pseudomonadota</taxon>
        <taxon>Gammaproteobacteria</taxon>
        <taxon>Aeromonadales</taxon>
        <taxon>Aeromonadaceae</taxon>
        <taxon>Aeromonas</taxon>
    </lineage>
</organism>
<name>A0ABW9GM12_9GAMM</name>
<feature type="chain" id="PRO_5047307412" description="Lipocalin-like domain-containing protein" evidence="1">
    <location>
        <begin position="20"/>
        <end position="145"/>
    </location>
</feature>
<keyword evidence="1" id="KW-0732">Signal</keyword>
<dbReference type="EMBL" id="JBGXBU010000001">
    <property type="protein sequence ID" value="MFM4892172.1"/>
    <property type="molecule type" value="Genomic_DNA"/>
</dbReference>
<protein>
    <recommendedName>
        <fullName evidence="4">Lipocalin-like domain-containing protein</fullName>
    </recommendedName>
</protein>
<dbReference type="Proteomes" id="UP001630969">
    <property type="component" value="Unassembled WGS sequence"/>
</dbReference>
<dbReference type="GeneID" id="97219366"/>
<comment type="caution">
    <text evidence="2">The sequence shown here is derived from an EMBL/GenBank/DDBJ whole genome shotgun (WGS) entry which is preliminary data.</text>
</comment>
<sequence>MTGPLFISTLLLYSAVSYAEQQETTSKNIENIILGEWEAHVSGTKCYERHNFKPDGILYSHASEQVLTSKYNITSTPSPSGFYTLEEHILTDNGGTDCLGMPMPDMSDYTFHLVFSSSGNELLMCLEEKYDSCIGPYTRVLNREK</sequence>